<accession>A0ABM4TXZ2</accession>
<keyword evidence="1" id="KW-0862">Zinc</keyword>
<feature type="domain" description="CCHC-type" evidence="2">
    <location>
        <begin position="79"/>
        <end position="93"/>
    </location>
</feature>
<organism evidence="3 4">
    <name type="scientific">Drosophila suzukii</name>
    <name type="common">Spotted-wing drosophila fruit fly</name>
    <dbReference type="NCBI Taxonomy" id="28584"/>
    <lineage>
        <taxon>Eukaryota</taxon>
        <taxon>Metazoa</taxon>
        <taxon>Ecdysozoa</taxon>
        <taxon>Arthropoda</taxon>
        <taxon>Hexapoda</taxon>
        <taxon>Insecta</taxon>
        <taxon>Pterygota</taxon>
        <taxon>Neoptera</taxon>
        <taxon>Endopterygota</taxon>
        <taxon>Diptera</taxon>
        <taxon>Brachycera</taxon>
        <taxon>Muscomorpha</taxon>
        <taxon>Ephydroidea</taxon>
        <taxon>Drosophilidae</taxon>
        <taxon>Drosophila</taxon>
        <taxon>Sophophora</taxon>
    </lineage>
</organism>
<proteinExistence type="predicted"/>
<keyword evidence="1" id="KW-0863">Zinc-finger</keyword>
<keyword evidence="1" id="KW-0479">Metal-binding</keyword>
<evidence type="ECO:0000313" key="3">
    <source>
        <dbReference type="Proteomes" id="UP001652628"/>
    </source>
</evidence>
<dbReference type="RefSeq" id="XP_070854828.1">
    <property type="nucleotide sequence ID" value="XM_070998727.1"/>
</dbReference>
<dbReference type="GeneID" id="139354488"/>
<name>A0ABM4TXZ2_DROSZ</name>
<dbReference type="Gene3D" id="4.10.60.10">
    <property type="entry name" value="Zinc finger, CCHC-type"/>
    <property type="match status" value="1"/>
</dbReference>
<dbReference type="Proteomes" id="UP001652628">
    <property type="component" value="Chromosome 2"/>
</dbReference>
<dbReference type="PROSITE" id="PS50158">
    <property type="entry name" value="ZF_CCHC"/>
    <property type="match status" value="1"/>
</dbReference>
<dbReference type="InterPro" id="IPR001878">
    <property type="entry name" value="Znf_CCHC"/>
</dbReference>
<reference evidence="4" key="1">
    <citation type="submission" date="2025-08" db="UniProtKB">
        <authorList>
            <consortium name="RefSeq"/>
        </authorList>
    </citation>
    <scope>IDENTIFICATION</scope>
</reference>
<dbReference type="SUPFAM" id="SSF57756">
    <property type="entry name" value="Retrovirus zinc finger-like domains"/>
    <property type="match status" value="1"/>
</dbReference>
<dbReference type="Pfam" id="PF00098">
    <property type="entry name" value="zf-CCHC"/>
    <property type="match status" value="1"/>
</dbReference>
<evidence type="ECO:0000259" key="2">
    <source>
        <dbReference type="PROSITE" id="PS50158"/>
    </source>
</evidence>
<sequence length="129" mass="14431">MYFEEKSRLARDVNMEEDELLDGLIVGIPTINLRTQAKLQCFEKPGRMLTAFADIMLPTRAAGSNKMQSSKNRSGEETRCYNCNGNGHWARECAKPKRTPGTCYGCGATDDFINGCPQNKKQDVNNYNA</sequence>
<protein>
    <recommendedName>
        <fullName evidence="2">CCHC-type domain-containing protein</fullName>
    </recommendedName>
</protein>
<dbReference type="SMART" id="SM00343">
    <property type="entry name" value="ZnF_C2HC"/>
    <property type="match status" value="2"/>
</dbReference>
<evidence type="ECO:0000256" key="1">
    <source>
        <dbReference type="PROSITE-ProRule" id="PRU00047"/>
    </source>
</evidence>
<dbReference type="InterPro" id="IPR036875">
    <property type="entry name" value="Znf_CCHC_sf"/>
</dbReference>
<evidence type="ECO:0000313" key="4">
    <source>
        <dbReference type="RefSeq" id="XP_070854828.1"/>
    </source>
</evidence>
<gene>
    <name evidence="4" type="primary">LOC139354488</name>
</gene>
<keyword evidence="3" id="KW-1185">Reference proteome</keyword>